<dbReference type="OrthoDB" id="9662746at2759"/>
<dbReference type="InterPro" id="IPR025718">
    <property type="entry name" value="SAP30_Sin3-bd"/>
</dbReference>
<dbReference type="Gene3D" id="3.40.1800.30">
    <property type="match status" value="1"/>
</dbReference>
<dbReference type="PANTHER" id="PTHR13286:SF5">
    <property type="entry name" value="HISTONE DEACETYLASE COMPLEX SUBUNIT SAP30L"/>
    <property type="match status" value="1"/>
</dbReference>
<evidence type="ECO:0000259" key="18">
    <source>
        <dbReference type="Pfam" id="PF13866"/>
    </source>
</evidence>
<dbReference type="GO" id="GO:0003712">
    <property type="term" value="F:transcription coregulator activity"/>
    <property type="evidence" value="ECO:0007669"/>
    <property type="project" value="TreeGrafter"/>
</dbReference>
<feature type="domain" description="Histone deacetylase complex subunit SAP30 zinc-finger" evidence="18">
    <location>
        <begin position="24"/>
        <end position="92"/>
    </location>
</feature>
<feature type="region of interest" description="Disordered" evidence="17">
    <location>
        <begin position="160"/>
        <end position="197"/>
    </location>
</feature>
<sequence length="363" mass="38735">MNGFSTEEDSREGPPAAPAAPGCGQSCCLIADGERCARPAGNASFSKRVQKSISQKKLKLDIDRSVRHLYICDFHKSFIQSVRGKRKRRASDEGGDSPERDTDVPEAQPKAAGGSGARRPRPSLCCQALRRLLQGACRGSPPPQAWCPLRVLAFLAQAPTTSSAPPSSLQAHHVPPGAPPGLPPLPPPGLSPSAPECRGPSLPLCARLSVLGLPPLAVHLRPAAWPGLGATAAVSLGDRPPARTPLLLCAQQPALVAGPGLAWAPRPARLEQSPGQRPARPRPPLSPQVDLSQLQASALQRYKRRYKLQTRPGSGKAQLAETVSRHFRNIPVNEKETLACFIYMVKSNKSRLDPKPEGGKQLE</sequence>
<dbReference type="PANTHER" id="PTHR13286">
    <property type="entry name" value="SAP30"/>
    <property type="match status" value="1"/>
</dbReference>
<comment type="caution">
    <text evidence="20">The sequence shown here is derived from an EMBL/GenBank/DDBJ whole genome shotgun (WGS) entry which is preliminary data.</text>
</comment>
<organism evidence="20 21">
    <name type="scientific">Galemys pyrenaicus</name>
    <name type="common">Iberian desman</name>
    <name type="synonym">Pyrenean desman</name>
    <dbReference type="NCBI Taxonomy" id="202257"/>
    <lineage>
        <taxon>Eukaryota</taxon>
        <taxon>Metazoa</taxon>
        <taxon>Chordata</taxon>
        <taxon>Craniata</taxon>
        <taxon>Vertebrata</taxon>
        <taxon>Euteleostomi</taxon>
        <taxon>Mammalia</taxon>
        <taxon>Eutheria</taxon>
        <taxon>Laurasiatheria</taxon>
        <taxon>Eulipotyphla</taxon>
        <taxon>Talpidae</taxon>
        <taxon>Galemys</taxon>
    </lineage>
</organism>
<dbReference type="InterPro" id="IPR025717">
    <property type="entry name" value="SAP30_zn-finger"/>
</dbReference>
<dbReference type="EMBL" id="JAGFMF010011956">
    <property type="protein sequence ID" value="KAG8509258.1"/>
    <property type="molecule type" value="Genomic_DNA"/>
</dbReference>
<dbReference type="Proteomes" id="UP000700334">
    <property type="component" value="Unassembled WGS sequence"/>
</dbReference>
<keyword evidence="4" id="KW-0479">Metal-binding</keyword>
<dbReference type="GO" id="GO:0005730">
    <property type="term" value="C:nucleolus"/>
    <property type="evidence" value="ECO:0007669"/>
    <property type="project" value="UniProtKB-SubCell"/>
</dbReference>
<evidence type="ECO:0000256" key="12">
    <source>
        <dbReference type="ARBA" id="ARBA00045340"/>
    </source>
</evidence>
<dbReference type="GO" id="GO:0000118">
    <property type="term" value="C:histone deacetylase complex"/>
    <property type="evidence" value="ECO:0007669"/>
    <property type="project" value="TreeGrafter"/>
</dbReference>
<evidence type="ECO:0000256" key="16">
    <source>
        <dbReference type="ARBA" id="ARBA00082867"/>
    </source>
</evidence>
<feature type="region of interest" description="Disordered" evidence="17">
    <location>
        <begin position="1"/>
        <end position="21"/>
    </location>
</feature>
<feature type="domain" description="Histone deacetylase complex subunit SAP30 Sin3 binding" evidence="19">
    <location>
        <begin position="294"/>
        <end position="346"/>
    </location>
</feature>
<feature type="compositionally biased region" description="Pro residues" evidence="17">
    <location>
        <begin position="176"/>
        <end position="190"/>
    </location>
</feature>
<feature type="region of interest" description="Disordered" evidence="17">
    <location>
        <begin position="83"/>
        <end position="121"/>
    </location>
</feature>
<dbReference type="Pfam" id="PF13867">
    <property type="entry name" value="SAP30_Sin3_bdg"/>
    <property type="match status" value="1"/>
</dbReference>
<feature type="compositionally biased region" description="Acidic residues" evidence="17">
    <location>
        <begin position="1"/>
        <end position="10"/>
    </location>
</feature>
<dbReference type="GO" id="GO:0006355">
    <property type="term" value="P:regulation of DNA-templated transcription"/>
    <property type="evidence" value="ECO:0007669"/>
    <property type="project" value="TreeGrafter"/>
</dbReference>
<dbReference type="Gene3D" id="6.10.160.20">
    <property type="match status" value="1"/>
</dbReference>
<evidence type="ECO:0000256" key="11">
    <source>
        <dbReference type="ARBA" id="ARBA00023242"/>
    </source>
</evidence>
<keyword evidence="6" id="KW-0862">Zinc</keyword>
<name>A0A8J6DK94_GALPY</name>
<evidence type="ECO:0000313" key="21">
    <source>
        <dbReference type="Proteomes" id="UP000700334"/>
    </source>
</evidence>
<evidence type="ECO:0000256" key="1">
    <source>
        <dbReference type="ARBA" id="ARBA00004604"/>
    </source>
</evidence>
<protein>
    <recommendedName>
        <fullName evidence="14">Histone deacetylase complex subunit SAP30L</fullName>
    </recommendedName>
    <alternativeName>
        <fullName evidence="16">Sin3 corepressor complex subunit SAP30L</fullName>
    </alternativeName>
    <alternativeName>
        <fullName evidence="15">Sin3-associated protein p30-like</fullName>
    </alternativeName>
</protein>
<keyword evidence="21" id="KW-1185">Reference proteome</keyword>
<dbReference type="InterPro" id="IPR038291">
    <property type="entry name" value="SAP30_C_sf"/>
</dbReference>
<reference evidence="20" key="1">
    <citation type="journal article" date="2021" name="Evol. Appl.">
        <title>The genome of the Pyrenean desman and the effects of bottlenecks and inbreeding on the genomic landscape of an endangered species.</title>
        <authorList>
            <person name="Escoda L."/>
            <person name="Castresana J."/>
        </authorList>
    </citation>
    <scope>NUCLEOTIDE SEQUENCE</scope>
    <source>
        <strain evidence="20">IBE-C5619</strain>
    </source>
</reference>
<comment type="function">
    <text evidence="12">Functions as a transcription repressor, probably via its interaction with histone deacetylase complexes. Involved in the functional recruitment of the class 1 Sin3-histone deacetylase complex (HDAC) to the nucleolus. Binds DNA, apparently without sequence-specificity, and bends bound double-stranded DNA. Binds phosphoinositol phosphates (phosphoinositol 3-phosphate, phosphoinositol 4-phosphate and phosphoinositol 5-phosphate) via the same basic sequence motif that mediates DNA binding and nuclear import.</text>
</comment>
<keyword evidence="5" id="KW-0863">Zinc-finger</keyword>
<dbReference type="AlphaFoldDB" id="A0A8J6DK94"/>
<evidence type="ECO:0000256" key="3">
    <source>
        <dbReference type="ARBA" id="ARBA00022491"/>
    </source>
</evidence>
<evidence type="ECO:0000256" key="17">
    <source>
        <dbReference type="SAM" id="MobiDB-lite"/>
    </source>
</evidence>
<keyword evidence="7" id="KW-0805">Transcription regulation</keyword>
<evidence type="ECO:0000256" key="14">
    <source>
        <dbReference type="ARBA" id="ARBA00073522"/>
    </source>
</evidence>
<keyword evidence="11" id="KW-0539">Nucleus</keyword>
<feature type="compositionally biased region" description="Low complexity" evidence="17">
    <location>
        <begin position="160"/>
        <end position="171"/>
    </location>
</feature>
<evidence type="ECO:0000256" key="7">
    <source>
        <dbReference type="ARBA" id="ARBA00023015"/>
    </source>
</evidence>
<comment type="subcellular location">
    <subcellularLocation>
        <location evidence="1">Nucleus</location>
        <location evidence="1">Nucleolus</location>
    </subcellularLocation>
</comment>
<dbReference type="InterPro" id="IPR024145">
    <property type="entry name" value="His_deAcase_SAP30/SAP30L"/>
</dbReference>
<evidence type="ECO:0000256" key="8">
    <source>
        <dbReference type="ARBA" id="ARBA00023121"/>
    </source>
</evidence>
<accession>A0A8J6DK94</accession>
<comment type="similarity">
    <text evidence="2">Belongs to the SAP30 family.</text>
</comment>
<evidence type="ECO:0000256" key="9">
    <source>
        <dbReference type="ARBA" id="ARBA00023125"/>
    </source>
</evidence>
<dbReference type="Pfam" id="PF13866">
    <property type="entry name" value="zf-SAP30"/>
    <property type="match status" value="1"/>
</dbReference>
<keyword evidence="9" id="KW-0238">DNA-binding</keyword>
<evidence type="ECO:0000256" key="10">
    <source>
        <dbReference type="ARBA" id="ARBA00023163"/>
    </source>
</evidence>
<feature type="region of interest" description="Disordered" evidence="17">
    <location>
        <begin position="266"/>
        <end position="290"/>
    </location>
</feature>
<evidence type="ECO:0000256" key="13">
    <source>
        <dbReference type="ARBA" id="ARBA00061909"/>
    </source>
</evidence>
<proteinExistence type="inferred from homology"/>
<evidence type="ECO:0000259" key="19">
    <source>
        <dbReference type="Pfam" id="PF13867"/>
    </source>
</evidence>
<gene>
    <name evidence="20" type="ORF">J0S82_001396</name>
</gene>
<evidence type="ECO:0000256" key="15">
    <source>
        <dbReference type="ARBA" id="ARBA00081000"/>
    </source>
</evidence>
<comment type="subunit">
    <text evidence="13">Interacts with components of the histone deacetylase complex SIN3A, HDAC1 and HDAC2. Binds histones and nucleosomes. Interacts with FEZ1.</text>
</comment>
<dbReference type="GO" id="GO:0008289">
    <property type="term" value="F:lipid binding"/>
    <property type="evidence" value="ECO:0007669"/>
    <property type="project" value="UniProtKB-KW"/>
</dbReference>
<keyword evidence="3" id="KW-0678">Repressor</keyword>
<evidence type="ECO:0000313" key="20">
    <source>
        <dbReference type="EMBL" id="KAG8509258.1"/>
    </source>
</evidence>
<keyword evidence="8" id="KW-0446">Lipid-binding</keyword>
<dbReference type="GO" id="GO:0008270">
    <property type="term" value="F:zinc ion binding"/>
    <property type="evidence" value="ECO:0007669"/>
    <property type="project" value="UniProtKB-KW"/>
</dbReference>
<evidence type="ECO:0000256" key="6">
    <source>
        <dbReference type="ARBA" id="ARBA00022833"/>
    </source>
</evidence>
<evidence type="ECO:0000256" key="5">
    <source>
        <dbReference type="ARBA" id="ARBA00022771"/>
    </source>
</evidence>
<keyword evidence="10" id="KW-0804">Transcription</keyword>
<dbReference type="FunFam" id="3.40.1800.30:FF:000001">
    <property type="entry name" value="Histone deacetylase complex subunit"/>
    <property type="match status" value="1"/>
</dbReference>
<evidence type="ECO:0000256" key="2">
    <source>
        <dbReference type="ARBA" id="ARBA00006283"/>
    </source>
</evidence>
<evidence type="ECO:0000256" key="4">
    <source>
        <dbReference type="ARBA" id="ARBA00022723"/>
    </source>
</evidence>
<dbReference type="GO" id="GO:0003677">
    <property type="term" value="F:DNA binding"/>
    <property type="evidence" value="ECO:0007669"/>
    <property type="project" value="UniProtKB-KW"/>
</dbReference>